<dbReference type="Proteomes" id="UP000028990">
    <property type="component" value="Unassembled WGS sequence"/>
</dbReference>
<proteinExistence type="predicted"/>
<reference evidence="1 2" key="1">
    <citation type="submission" date="2013-11" db="EMBL/GenBank/DDBJ databases">
        <title>The Damaraland mole rat (Fukomys damarensis) genome and evolution of African mole rats.</title>
        <authorList>
            <person name="Gladyshev V.N."/>
            <person name="Fang X."/>
        </authorList>
    </citation>
    <scope>NUCLEOTIDE SEQUENCE [LARGE SCALE GENOMIC DNA]</scope>
    <source>
        <tissue evidence="1">Liver</tissue>
    </source>
</reference>
<sequence length="161" mass="18199">MSKQERDMKCRHVALKQALIALEKWPVDQPVLAREKTFNARYRNIQGLPRLAYSGRLHSGVEECRRLCPGDLKDLVRGLELTMESHYEPIAGGQVCAGSRETTSEVKAKTGVPLRKQERPRLFVSLRTALETVLPRVGLPHRAAVPSRCSWAFLTQDDPVR</sequence>
<evidence type="ECO:0000313" key="1">
    <source>
        <dbReference type="EMBL" id="KFO18523.1"/>
    </source>
</evidence>
<accession>A0A091CM80</accession>
<keyword evidence="2" id="KW-1185">Reference proteome</keyword>
<gene>
    <name evidence="1" type="ORF">H920_20092</name>
</gene>
<dbReference type="EMBL" id="KN125382">
    <property type="protein sequence ID" value="KFO18523.1"/>
    <property type="molecule type" value="Genomic_DNA"/>
</dbReference>
<organism evidence="1 2">
    <name type="scientific">Fukomys damarensis</name>
    <name type="common">Damaraland mole rat</name>
    <name type="synonym">Cryptomys damarensis</name>
    <dbReference type="NCBI Taxonomy" id="885580"/>
    <lineage>
        <taxon>Eukaryota</taxon>
        <taxon>Metazoa</taxon>
        <taxon>Chordata</taxon>
        <taxon>Craniata</taxon>
        <taxon>Vertebrata</taxon>
        <taxon>Euteleostomi</taxon>
        <taxon>Mammalia</taxon>
        <taxon>Eutheria</taxon>
        <taxon>Euarchontoglires</taxon>
        <taxon>Glires</taxon>
        <taxon>Rodentia</taxon>
        <taxon>Hystricomorpha</taxon>
        <taxon>Bathyergidae</taxon>
        <taxon>Fukomys</taxon>
    </lineage>
</organism>
<protein>
    <submittedName>
        <fullName evidence="1">Uncharacterized protein</fullName>
    </submittedName>
</protein>
<name>A0A091CM80_FUKDA</name>
<evidence type="ECO:0000313" key="2">
    <source>
        <dbReference type="Proteomes" id="UP000028990"/>
    </source>
</evidence>
<dbReference type="AlphaFoldDB" id="A0A091CM80"/>